<gene>
    <name evidence="16" type="ORF">H9L14_03495</name>
</gene>
<keyword evidence="11 12" id="KW-0998">Cell outer membrane</keyword>
<keyword evidence="5 12" id="KW-0812">Transmembrane</keyword>
<dbReference type="InterPro" id="IPR036942">
    <property type="entry name" value="Beta-barrel_TonB_sf"/>
</dbReference>
<evidence type="ECO:0000256" key="10">
    <source>
        <dbReference type="ARBA" id="ARBA00023136"/>
    </source>
</evidence>
<evidence type="ECO:0000256" key="3">
    <source>
        <dbReference type="ARBA" id="ARBA00022452"/>
    </source>
</evidence>
<evidence type="ECO:0000256" key="8">
    <source>
        <dbReference type="ARBA" id="ARBA00023065"/>
    </source>
</evidence>
<keyword evidence="4" id="KW-0410">Iron transport</keyword>
<evidence type="ECO:0000256" key="13">
    <source>
        <dbReference type="RuleBase" id="RU003357"/>
    </source>
</evidence>
<evidence type="ECO:0000256" key="6">
    <source>
        <dbReference type="ARBA" id="ARBA00022729"/>
    </source>
</evidence>
<comment type="similarity">
    <text evidence="12 13">Belongs to the TonB-dependent receptor family.</text>
</comment>
<evidence type="ECO:0000313" key="16">
    <source>
        <dbReference type="EMBL" id="QNP46293.1"/>
    </source>
</evidence>
<dbReference type="Pfam" id="PF07715">
    <property type="entry name" value="Plug"/>
    <property type="match status" value="1"/>
</dbReference>
<dbReference type="Gene3D" id="2.40.170.20">
    <property type="entry name" value="TonB-dependent receptor, beta-barrel domain"/>
    <property type="match status" value="1"/>
</dbReference>
<evidence type="ECO:0000256" key="11">
    <source>
        <dbReference type="ARBA" id="ARBA00023237"/>
    </source>
</evidence>
<evidence type="ECO:0000313" key="17">
    <source>
        <dbReference type="Proteomes" id="UP000516105"/>
    </source>
</evidence>
<evidence type="ECO:0000256" key="1">
    <source>
        <dbReference type="ARBA" id="ARBA00004571"/>
    </source>
</evidence>
<accession>A0ABX6TFB7</accession>
<dbReference type="PANTHER" id="PTHR32552">
    <property type="entry name" value="FERRICHROME IRON RECEPTOR-RELATED"/>
    <property type="match status" value="1"/>
</dbReference>
<dbReference type="InterPro" id="IPR039426">
    <property type="entry name" value="TonB-dep_rcpt-like"/>
</dbReference>
<dbReference type="EMBL" id="CP060782">
    <property type="protein sequence ID" value="QNP46293.1"/>
    <property type="molecule type" value="Genomic_DNA"/>
</dbReference>
<keyword evidence="3 12" id="KW-1134">Transmembrane beta strand</keyword>
<proteinExistence type="inferred from homology"/>
<keyword evidence="16" id="KW-0675">Receptor</keyword>
<dbReference type="InterPro" id="IPR000531">
    <property type="entry name" value="Beta-barrel_TonB"/>
</dbReference>
<keyword evidence="17" id="KW-1185">Reference proteome</keyword>
<evidence type="ECO:0000256" key="5">
    <source>
        <dbReference type="ARBA" id="ARBA00022692"/>
    </source>
</evidence>
<evidence type="ECO:0000256" key="2">
    <source>
        <dbReference type="ARBA" id="ARBA00022448"/>
    </source>
</evidence>
<keyword evidence="2 12" id="KW-0813">Transport</keyword>
<sequence>MMPATAYAQSTGSVEFDKEAIVVTGSRTKDVGGIQTPDAAKSKAVVTQEMISRSGPGQTVLDTINIVPGVSFQNNDAYGNSGGTLTMRGFDSTRISYTLDGIQLNDSGNYNIYSNFSIDPELIEQVNVNLGSTDVDSPTASAVGGTINQRTRVPSENPSGLINASLGEFDYRRLFAMVDTGTFTKWGTRAFIAGSTSKYDNPFNNYGKLDRQQYNAKIYQPLGSGGDFVSIAGRYNQDRNNFFGSLPLRWDPSRTVGSGTGNRFPRNNDEREYDINYPCTTAAPRFETVAQIRVAGYVDPDAPNTCGTEFDRRYNPSNSINIRGNSKFSITDQLTLTVDPSFQYTKANGGGTSSAREFGYDINPTGGRANCSTAAPNANINCVGGYFGGSPYLNGVDLNGDGDTLDQVTVLTPSQTRTRRYAVVAGLAYEISNDHVVRVTYTHDYSNHRQTGQVGFVKANGEPVDVFPVNDPIAAASGVNLQKRDRQSYAILDKFAAQYRGQFGPLRVVIGASMPFFKRDLENFCFTSSASGFVECSGQDEALDAVIAANNPYSFNPTTGVITGFAPPGHRVLKYHKFLPDVGVVYNVTNAVSAFASYTKNISVPSTDNLYNAFYFPAGTAQAKPTPETTDSWDAGLRYSSSKIQASLAGWYTKFNDRLASAYDPELDKTVYRNLGRVDKWGIDGEIAYEPIRELTLYAFGSWMRSKIKENIQIGRFGTGANQVTDCDNVPAGAAPADIIRSCAFTKGNYESGSPKYSFGGSAVGRFSIFELGATVKRTGPRYVFDTNVPTYSGAIGSAAAVEIFPAKAPAYTLVNLDARMKLTMLKGLEKSYFQLNVYNLFDEFYVGGFNGGLNQAFSGTNYGNPNFVQIGAPRTISGTLSLAF</sequence>
<dbReference type="Proteomes" id="UP000516105">
    <property type="component" value="Chromosome"/>
</dbReference>
<evidence type="ECO:0000259" key="14">
    <source>
        <dbReference type="Pfam" id="PF00593"/>
    </source>
</evidence>
<evidence type="ECO:0000259" key="15">
    <source>
        <dbReference type="Pfam" id="PF07715"/>
    </source>
</evidence>
<keyword evidence="6" id="KW-0732">Signal</keyword>
<evidence type="ECO:0000256" key="4">
    <source>
        <dbReference type="ARBA" id="ARBA00022496"/>
    </source>
</evidence>
<keyword evidence="10 12" id="KW-0472">Membrane</keyword>
<dbReference type="PROSITE" id="PS52016">
    <property type="entry name" value="TONB_DEPENDENT_REC_3"/>
    <property type="match status" value="1"/>
</dbReference>
<keyword evidence="9 13" id="KW-0798">TonB box</keyword>
<dbReference type="InterPro" id="IPR012910">
    <property type="entry name" value="Plug_dom"/>
</dbReference>
<protein>
    <submittedName>
        <fullName evidence="16">TonB-dependent receptor</fullName>
    </submittedName>
</protein>
<name>A0ABX6TFB7_9SPHN</name>
<evidence type="ECO:0000256" key="12">
    <source>
        <dbReference type="PROSITE-ProRule" id="PRU01360"/>
    </source>
</evidence>
<dbReference type="Gene3D" id="2.170.130.10">
    <property type="entry name" value="TonB-dependent receptor, plug domain"/>
    <property type="match status" value="1"/>
</dbReference>
<evidence type="ECO:0000256" key="9">
    <source>
        <dbReference type="ARBA" id="ARBA00023077"/>
    </source>
</evidence>
<keyword evidence="8" id="KW-0406">Ion transport</keyword>
<reference evidence="16 17" key="1">
    <citation type="submission" date="2020-08" db="EMBL/GenBank/DDBJ databases">
        <title>Genome sequence of Sphingomonas sediminicola KACC 15039T.</title>
        <authorList>
            <person name="Hyun D.-W."/>
            <person name="Bae J.-W."/>
        </authorList>
    </citation>
    <scope>NUCLEOTIDE SEQUENCE [LARGE SCALE GENOMIC DNA]</scope>
    <source>
        <strain evidence="16 17">KACC 15039</strain>
    </source>
</reference>
<dbReference type="PANTHER" id="PTHR32552:SF89">
    <property type="entry name" value="CATECHOLATE SIDEROPHORE RECEPTOR FIU"/>
    <property type="match status" value="1"/>
</dbReference>
<organism evidence="16 17">
    <name type="scientific">Sphingomonas sediminicola</name>
    <dbReference type="NCBI Taxonomy" id="386874"/>
    <lineage>
        <taxon>Bacteria</taxon>
        <taxon>Pseudomonadati</taxon>
        <taxon>Pseudomonadota</taxon>
        <taxon>Alphaproteobacteria</taxon>
        <taxon>Sphingomonadales</taxon>
        <taxon>Sphingomonadaceae</taxon>
        <taxon>Sphingomonas</taxon>
    </lineage>
</organism>
<dbReference type="Pfam" id="PF00593">
    <property type="entry name" value="TonB_dep_Rec_b-barrel"/>
    <property type="match status" value="1"/>
</dbReference>
<dbReference type="SUPFAM" id="SSF56935">
    <property type="entry name" value="Porins"/>
    <property type="match status" value="1"/>
</dbReference>
<dbReference type="InterPro" id="IPR037066">
    <property type="entry name" value="Plug_dom_sf"/>
</dbReference>
<keyword evidence="7" id="KW-0408">Iron</keyword>
<feature type="domain" description="TonB-dependent receptor plug" evidence="15">
    <location>
        <begin position="38"/>
        <end position="145"/>
    </location>
</feature>
<feature type="domain" description="TonB-dependent receptor-like beta-barrel" evidence="14">
    <location>
        <begin position="297"/>
        <end position="841"/>
    </location>
</feature>
<comment type="subcellular location">
    <subcellularLocation>
        <location evidence="1 12">Cell outer membrane</location>
        <topology evidence="1 12">Multi-pass membrane protein</topology>
    </subcellularLocation>
</comment>
<dbReference type="RefSeq" id="WP_187709246.1">
    <property type="nucleotide sequence ID" value="NZ_CP060782.1"/>
</dbReference>
<evidence type="ECO:0000256" key="7">
    <source>
        <dbReference type="ARBA" id="ARBA00023004"/>
    </source>
</evidence>